<dbReference type="InterPro" id="IPR001223">
    <property type="entry name" value="Glyco_hydro18_cat"/>
</dbReference>
<dbReference type="InParanoid" id="G0M9Y5"/>
<dbReference type="GO" id="GO:0060320">
    <property type="term" value="P:rejection of self pollen"/>
    <property type="evidence" value="ECO:0007669"/>
    <property type="project" value="UniProtKB-KW"/>
</dbReference>
<dbReference type="InterPro" id="IPR010264">
    <property type="entry name" value="Self-incomp_S1"/>
</dbReference>
<dbReference type="STRING" id="135651.G0M9Y5"/>
<dbReference type="PANTHER" id="PTHR46073">
    <property type="entry name" value="CHITINASE"/>
    <property type="match status" value="1"/>
</dbReference>
<dbReference type="InterPro" id="IPR011583">
    <property type="entry name" value="Chitinase_II/V-like_cat"/>
</dbReference>
<organism evidence="13">
    <name type="scientific">Caenorhabditis brenneri</name>
    <name type="common">Nematode worm</name>
    <dbReference type="NCBI Taxonomy" id="135651"/>
    <lineage>
        <taxon>Eukaryota</taxon>
        <taxon>Metazoa</taxon>
        <taxon>Ecdysozoa</taxon>
        <taxon>Nematoda</taxon>
        <taxon>Chromadorea</taxon>
        <taxon>Rhabditida</taxon>
        <taxon>Rhabditina</taxon>
        <taxon>Rhabditomorpha</taxon>
        <taxon>Rhabditoidea</taxon>
        <taxon>Rhabditidae</taxon>
        <taxon>Peloderinae</taxon>
        <taxon>Caenorhabditis</taxon>
    </lineage>
</organism>
<keyword evidence="4" id="KW-0964">Secreted</keyword>
<comment type="similarity">
    <text evidence="2">Belongs to the plant self-incompatibility (S1) protein family.</text>
</comment>
<evidence type="ECO:0000259" key="10">
    <source>
        <dbReference type="PROSITE" id="PS51782"/>
    </source>
</evidence>
<dbReference type="InterPro" id="IPR001002">
    <property type="entry name" value="Chitin-bd_1"/>
</dbReference>
<protein>
    <recommendedName>
        <fullName evidence="14">Chitinase</fullName>
    </recommendedName>
</protein>
<dbReference type="Gene3D" id="3.10.350.10">
    <property type="entry name" value="LysM domain"/>
    <property type="match status" value="4"/>
</dbReference>
<dbReference type="Pfam" id="PF01476">
    <property type="entry name" value="LysM"/>
    <property type="match status" value="3"/>
</dbReference>
<evidence type="ECO:0000256" key="2">
    <source>
        <dbReference type="ARBA" id="ARBA00005581"/>
    </source>
</evidence>
<keyword evidence="7 8" id="KW-0326">Glycosidase</keyword>
<dbReference type="PANTHER" id="PTHR46073:SF1">
    <property type="entry name" value="GH18 DOMAIN-CONTAINING PROTEIN-RELATED"/>
    <property type="match status" value="1"/>
</dbReference>
<keyword evidence="13" id="KW-1185">Reference proteome</keyword>
<evidence type="ECO:0000313" key="13">
    <source>
        <dbReference type="Proteomes" id="UP000008068"/>
    </source>
</evidence>
<dbReference type="GO" id="GO:0005576">
    <property type="term" value="C:extracellular region"/>
    <property type="evidence" value="ECO:0007669"/>
    <property type="project" value="UniProtKB-SubCell"/>
</dbReference>
<evidence type="ECO:0000256" key="7">
    <source>
        <dbReference type="ARBA" id="ARBA00023295"/>
    </source>
</evidence>
<dbReference type="SUPFAM" id="SSF54106">
    <property type="entry name" value="LysM domain"/>
    <property type="match status" value="2"/>
</dbReference>
<evidence type="ECO:0000256" key="1">
    <source>
        <dbReference type="ARBA" id="ARBA00004613"/>
    </source>
</evidence>
<keyword evidence="5" id="KW-0732">Signal</keyword>
<evidence type="ECO:0008006" key="14">
    <source>
        <dbReference type="Google" id="ProtNLM"/>
    </source>
</evidence>
<evidence type="ECO:0000256" key="5">
    <source>
        <dbReference type="ARBA" id="ARBA00022729"/>
    </source>
</evidence>
<dbReference type="PROSITE" id="PS51910">
    <property type="entry name" value="GH18_2"/>
    <property type="match status" value="1"/>
</dbReference>
<dbReference type="GO" id="GO:0004568">
    <property type="term" value="F:chitinase activity"/>
    <property type="evidence" value="ECO:0007669"/>
    <property type="project" value="UniProtKB-ARBA"/>
</dbReference>
<evidence type="ECO:0000256" key="9">
    <source>
        <dbReference type="SAM" id="MobiDB-lite"/>
    </source>
</evidence>
<feature type="domain" description="LysM" evidence="10">
    <location>
        <begin position="120"/>
        <end position="164"/>
    </location>
</feature>
<keyword evidence="6 8" id="KW-0378">Hydrolase</keyword>
<dbReference type="InterPro" id="IPR018392">
    <property type="entry name" value="LysM"/>
</dbReference>
<dbReference type="SUPFAM" id="SSF51445">
    <property type="entry name" value="(Trans)glycosidases"/>
    <property type="match status" value="1"/>
</dbReference>
<dbReference type="InterPro" id="IPR036779">
    <property type="entry name" value="LysM_dom_sf"/>
</dbReference>
<dbReference type="OrthoDB" id="10063355at2759"/>
<dbReference type="CDD" id="cd00118">
    <property type="entry name" value="LysM"/>
    <property type="match status" value="1"/>
</dbReference>
<dbReference type="InterPro" id="IPR029070">
    <property type="entry name" value="Chitinase_insertion_sf"/>
</dbReference>
<feature type="region of interest" description="Disordered" evidence="9">
    <location>
        <begin position="810"/>
        <end position="833"/>
    </location>
</feature>
<evidence type="ECO:0000256" key="4">
    <source>
        <dbReference type="ARBA" id="ARBA00022525"/>
    </source>
</evidence>
<comment type="subcellular location">
    <subcellularLocation>
        <location evidence="1">Secreted</location>
    </subcellularLocation>
</comment>
<dbReference type="GO" id="GO:0005975">
    <property type="term" value="P:carbohydrate metabolic process"/>
    <property type="evidence" value="ECO:0007669"/>
    <property type="project" value="InterPro"/>
</dbReference>
<dbReference type="GO" id="GO:0008061">
    <property type="term" value="F:chitin binding"/>
    <property type="evidence" value="ECO:0007669"/>
    <property type="project" value="InterPro"/>
</dbReference>
<evidence type="ECO:0000256" key="8">
    <source>
        <dbReference type="RuleBase" id="RU000489"/>
    </source>
</evidence>
<dbReference type="OMA" id="DTCFKIW"/>
<dbReference type="Pfam" id="PF00704">
    <property type="entry name" value="Glyco_hydro_18"/>
    <property type="match status" value="1"/>
</dbReference>
<dbReference type="SMART" id="SM00257">
    <property type="entry name" value="LysM"/>
    <property type="match status" value="5"/>
</dbReference>
<dbReference type="PROSITE" id="PS01095">
    <property type="entry name" value="GH18_1"/>
    <property type="match status" value="1"/>
</dbReference>
<dbReference type="SMART" id="SM00636">
    <property type="entry name" value="Glyco_18"/>
    <property type="match status" value="1"/>
</dbReference>
<name>G0M9Y5_CAEBE</name>
<feature type="domain" description="LysM" evidence="10">
    <location>
        <begin position="1"/>
        <end position="43"/>
    </location>
</feature>
<dbReference type="CDD" id="cd10909">
    <property type="entry name" value="ChtBD1_GH18_2"/>
    <property type="match status" value="2"/>
</dbReference>
<dbReference type="Pfam" id="PF05938">
    <property type="entry name" value="Self-incomp_S1"/>
    <property type="match status" value="1"/>
</dbReference>
<proteinExistence type="inferred from homology"/>
<evidence type="ECO:0000259" key="11">
    <source>
        <dbReference type="PROSITE" id="PS51910"/>
    </source>
</evidence>
<dbReference type="HOGENOM" id="CLU_001749_0_0_1"/>
<accession>G0M9Y5</accession>
<feature type="compositionally biased region" description="Basic and acidic residues" evidence="9">
    <location>
        <begin position="810"/>
        <end position="826"/>
    </location>
</feature>
<feature type="domain" description="GH18" evidence="11">
    <location>
        <begin position="840"/>
        <end position="1207"/>
    </location>
</feature>
<keyword evidence="3" id="KW-0713">Self-incompatibility</keyword>
<sequence>MKIKEGDTCFNIWTAQKLSERQFMEMNEGLDCNKLEVGKEVCVGVEQEEIPLEENQKPVLPMVETPEPCNEYTTIRNGDTCYQVSVAYGLNLQDLQKTYDCNALQIGDTICVSKNFTCQHRIEIQAGDTCWFLENSFQTNSTEMEKANEGVKCDNLPVGRKMCVWSADDKKLPNMTCTDWKTMEKEGQNCYDVAGENTITIDHLKFLNPRLNCGEKIPKDQKICVKSASTRPCSSIKFVDKSLNCTTIMQQYQISMWRLMNLNPTFRCDRVEKSEQICVGNGPFRQEQCVSSQRVTPENDNCEKLSKITGLSNGQIEALNPLTKCGRKFEWGSLICTSSLGIDTKSAQQLIVTTLKDVAPELAKKFDDYNSNPNEANENSMNEQLVADLQKPAVNSKLKELYKSDEKIRKILDSQHPLPRKSYCDQIQKTKMSEEIKKCFCGNDELLLYCQVLATKVFMDAQDQEDLPQNVTTLRAFRSKRGVACTFSTPTTGEDSLSVFKSLYGGCFAGGCSFPIGLVEINVDADICAPLVSFAADTVIFCEKSENDCSKVENEDISGLKFLSERKLGGSISLCAIGSKLVKMLSKGGLSLCWEILAADYYGFIGKLNLGSNLKLVVVDIEGGATMKVHGLAFPKMCRLSNFECEDYCRWTSEGWNNGKAYGYFKIRALKLFGFSGFKLIEETYNQPKRVGCDTGKETAVVIRNERTCKDHDDRVVQRRCWSGDDVMGWDPLDKEWGFSFQPDIFGRTLFVCEFVDKNGQKLGFDVYGGKSKNRGKSTFHYVVKNDGIYFGTEKYKEDKLQGSWITGCEEVKPEEPKPEPPKLEEPTGTSSVPAASCGKRIVGYYTGWGEREITENQLKKLTHVIFAFVAMYPDGSVKFGPVSEDDSGPQAAVKAERRFLDMKRKARAVNAGVRVIFAVGGWDNSQYFSPMAGDSGKRKTFIDSVSSFIDHHQIDGVDLDWEYPDMNGKDRANHVTLVKELRERFTEMQKSKGRKDPYIITLASAAGEWNLRKGYDLSGILKYADFINVMTYDYYGAWSSKWGAYTGTPAPLYFGSLKGFSGKLNADFSMRFYTCKTKKPSQLNMGVPFYGRYWKNVLGPIDKKDQMWRTAAPKNGIYEGGYVAWRNLGKEGWNKGAASWHEPTKTPYILNAGARTFLGYENERSLKEKMKYATDRNLGGLMIWALDLDDDADTLLNLVSSAGLCSGGSGDKVTYTCVPIDDVRWWTPENSDEKKQGQCGKSAPLINGFYPVCDPDDPGFSCCGTAGYCGSGKEYCDCKGCVDYRKDPNLILKAPVKPSRPIQWYTQDAPDGKRGRCGKDVPKINGKTAICNPDDDTKYCCSNGGYCGVGKEYCSCDGCVDYRKKKN</sequence>
<dbReference type="SMART" id="SM00270">
    <property type="entry name" value="ChtBD1"/>
    <property type="match status" value="2"/>
</dbReference>
<dbReference type="SUPFAM" id="SSF54556">
    <property type="entry name" value="Chitinase insertion domain"/>
    <property type="match status" value="1"/>
</dbReference>
<evidence type="ECO:0000256" key="6">
    <source>
        <dbReference type="ARBA" id="ARBA00022801"/>
    </source>
</evidence>
<dbReference type="GO" id="GO:0006032">
    <property type="term" value="P:chitin catabolic process"/>
    <property type="evidence" value="ECO:0007669"/>
    <property type="project" value="UniProtKB-ARBA"/>
</dbReference>
<dbReference type="InterPro" id="IPR017853">
    <property type="entry name" value="GH"/>
</dbReference>
<evidence type="ECO:0000313" key="12">
    <source>
        <dbReference type="EMBL" id="EGT30894.1"/>
    </source>
</evidence>
<dbReference type="eggNOG" id="KOG2806">
    <property type="taxonomic scope" value="Eukaryota"/>
</dbReference>
<gene>
    <name evidence="12" type="ORF">CAEBREN_08343</name>
</gene>
<dbReference type="InterPro" id="IPR001579">
    <property type="entry name" value="Glyco_hydro_18_chit_AS"/>
</dbReference>
<dbReference type="Proteomes" id="UP000008068">
    <property type="component" value="Unassembled WGS sequence"/>
</dbReference>
<dbReference type="EMBL" id="GL379787">
    <property type="protein sequence ID" value="EGT30894.1"/>
    <property type="molecule type" value="Genomic_DNA"/>
</dbReference>
<reference evidence="13" key="1">
    <citation type="submission" date="2011-07" db="EMBL/GenBank/DDBJ databases">
        <authorList>
            <consortium name="Caenorhabditis brenneri Sequencing and Analysis Consortium"/>
            <person name="Wilson R.K."/>
        </authorList>
    </citation>
    <scope>NUCLEOTIDE SEQUENCE [LARGE SCALE GENOMIC DNA]</scope>
    <source>
        <strain evidence="13">PB2801</strain>
    </source>
</reference>
<dbReference type="PROSITE" id="PS51782">
    <property type="entry name" value="LYSM"/>
    <property type="match status" value="2"/>
</dbReference>
<dbReference type="Gene3D" id="3.20.20.80">
    <property type="entry name" value="Glycosidases"/>
    <property type="match status" value="2"/>
</dbReference>
<evidence type="ECO:0000256" key="3">
    <source>
        <dbReference type="ARBA" id="ARBA00022471"/>
    </source>
</evidence>